<dbReference type="InterPro" id="IPR011047">
    <property type="entry name" value="Quinoprotein_ADH-like_sf"/>
</dbReference>
<dbReference type="InterPro" id="IPR018391">
    <property type="entry name" value="PQQ_b-propeller_rpt"/>
</dbReference>
<feature type="domain" description="Pyrrolo-quinoline quinone repeat" evidence="1">
    <location>
        <begin position="133"/>
        <end position="228"/>
    </location>
</feature>
<dbReference type="AlphaFoldDB" id="A0A0P6XKP9"/>
<dbReference type="PANTHER" id="PTHR34512:SF30">
    <property type="entry name" value="OUTER MEMBRANE PROTEIN ASSEMBLY FACTOR BAMB"/>
    <property type="match status" value="1"/>
</dbReference>
<dbReference type="STRING" id="360411.AC812_04955"/>
<dbReference type="SMART" id="SM00564">
    <property type="entry name" value="PQQ"/>
    <property type="match status" value="4"/>
</dbReference>
<name>A0A0P6XKP9_9CHLR</name>
<reference evidence="2 3" key="1">
    <citation type="submission" date="2015-07" db="EMBL/GenBank/DDBJ databases">
        <title>Draft genome of Bellilinea caldifistulae DSM 17877.</title>
        <authorList>
            <person name="Hemp J."/>
            <person name="Ward L.M."/>
            <person name="Pace L.A."/>
            <person name="Fischer W.W."/>
        </authorList>
    </citation>
    <scope>NUCLEOTIDE SEQUENCE [LARGE SCALE GENOMIC DNA]</scope>
    <source>
        <strain evidence="2 3">GOMI-1</strain>
    </source>
</reference>
<dbReference type="InterPro" id="IPR015943">
    <property type="entry name" value="WD40/YVTN_repeat-like_dom_sf"/>
</dbReference>
<sequence length="945" mass="105475">MMQPNAPVATFEYFLSLKNNLQKFFFITLLIVLLATTVQPVAGYSPRQLTANESINLKSPYSGLNQVIPNDDGGVIYLPLVSRGISSENWSTLAANPQRTSWISHDVTGNLSLQWYRPIEAYIPQNVQIIAVDGLLYISTAKGLIVLNAADGSVAWRFDTEMPLGNSPTVDNGVVYVGGYDRKLHALDARTGQYLWSFSGAGAGYSANPLVADGKVIIGNRDGKMYAIGAHNTPRQGQLLWSFTAGGPIFLTAAYNNNTVYFAAGDNRAYALNATTGALIWRSETMPGEQFQSYWPVIYQDKVIFSVAQGYRTSSRPGLNSLTSQSGSTFGTYRELQLEGIFEGFPEGQIFGAIYGPQPGSNGFQVVDASSVLEYLEEDPAADPFKHKPWRRVFVVLNQSNGQEYRFDTDNDGNLEYAPFAWWGTNSGNRYPPIAGPDGTLYAGSLYQCCSDSKGRVMGWHLGEPFLSVIGGAGALAEPQAISGGGTVIYRNLCCDRVGDYFSVTTPGQSRQLWSYNLSQQAPGYDPTWVIWPGWPRLQGWYRGTTNSVNAAYHNHGDQNPIIPHQGMLFTHRSNTIIAYGSGSGPGLLPIVRINPPSSYGSSLDNSQLISRLENEISKMIDAGHLRPGYYNPGQFAANNSEFVDYFDNPGETLYVLSIAYPLLSANLQNRLRPYLQQHFSAFFDPNMYATIGWNTGAAREDMVLPPEVQNDLKNHPPRARARGFSWEYPPFNFYAMWKYAQIFPNDAGRIYDLARSKINVQWSASLSNDRFRERPFEHNAYLAGYYGFLRLQEMAGRTTQDAQLRTQVTNEYNRLLALRAQLFSKDSYWVNDRYHKKHLDVSANFLWLVPEVADYLRQNRLSQVQAAVQEYEAVAPYWFVARFESSLGEGVMANLYSIPALFQARALILRENKAQLTKYIDTPAFSRGDLFYIQNLVFAIQAGN</sequence>
<feature type="domain" description="Pyrrolo-quinoline quinone repeat" evidence="1">
    <location>
        <begin position="234"/>
        <end position="307"/>
    </location>
</feature>
<dbReference type="InterPro" id="IPR002372">
    <property type="entry name" value="PQQ_rpt_dom"/>
</dbReference>
<dbReference type="Gene3D" id="2.130.10.10">
    <property type="entry name" value="YVTN repeat-like/Quinoprotein amine dehydrogenase"/>
    <property type="match status" value="2"/>
</dbReference>
<comment type="caution">
    <text evidence="2">The sequence shown here is derived from an EMBL/GenBank/DDBJ whole genome shotgun (WGS) entry which is preliminary data.</text>
</comment>
<gene>
    <name evidence="2" type="ORF">AC812_04955</name>
</gene>
<dbReference type="RefSeq" id="WP_061919811.1">
    <property type="nucleotide sequence ID" value="NZ_DF967971.1"/>
</dbReference>
<dbReference type="OrthoDB" id="138237at2"/>
<dbReference type="Pfam" id="PF13360">
    <property type="entry name" value="PQQ_2"/>
    <property type="match status" value="2"/>
</dbReference>
<organism evidence="2 3">
    <name type="scientific">Bellilinea caldifistulae</name>
    <dbReference type="NCBI Taxonomy" id="360411"/>
    <lineage>
        <taxon>Bacteria</taxon>
        <taxon>Bacillati</taxon>
        <taxon>Chloroflexota</taxon>
        <taxon>Anaerolineae</taxon>
        <taxon>Anaerolineales</taxon>
        <taxon>Anaerolineaceae</taxon>
        <taxon>Bellilinea</taxon>
    </lineage>
</organism>
<dbReference type="PANTHER" id="PTHR34512">
    <property type="entry name" value="CELL SURFACE PROTEIN"/>
    <property type="match status" value="1"/>
</dbReference>
<evidence type="ECO:0000259" key="1">
    <source>
        <dbReference type="Pfam" id="PF13360"/>
    </source>
</evidence>
<proteinExistence type="predicted"/>
<evidence type="ECO:0000313" key="3">
    <source>
        <dbReference type="Proteomes" id="UP000050514"/>
    </source>
</evidence>
<dbReference type="SUPFAM" id="SSF50998">
    <property type="entry name" value="Quinoprotein alcohol dehydrogenase-like"/>
    <property type="match status" value="2"/>
</dbReference>
<accession>A0A0P6XKP9</accession>
<evidence type="ECO:0000313" key="2">
    <source>
        <dbReference type="EMBL" id="KPL76669.1"/>
    </source>
</evidence>
<dbReference type="Proteomes" id="UP000050514">
    <property type="component" value="Unassembled WGS sequence"/>
</dbReference>
<keyword evidence="3" id="KW-1185">Reference proteome</keyword>
<protein>
    <recommendedName>
        <fullName evidence="1">Pyrrolo-quinoline quinone repeat domain-containing protein</fullName>
    </recommendedName>
</protein>
<dbReference type="EMBL" id="LGHJ01000011">
    <property type="protein sequence ID" value="KPL76669.1"/>
    <property type="molecule type" value="Genomic_DNA"/>
</dbReference>